<dbReference type="EMBL" id="BAAALX010000009">
    <property type="protein sequence ID" value="GAA1515682.1"/>
    <property type="molecule type" value="Genomic_DNA"/>
</dbReference>
<proteinExistence type="predicted"/>
<accession>A0ABP4L399</accession>
<comment type="caution">
    <text evidence="3">The sequence shown here is derived from an EMBL/GenBank/DDBJ whole genome shotgun (WGS) entry which is preliminary data.</text>
</comment>
<organism evidence="3 4">
    <name type="scientific">Brevibacterium permense</name>
    <dbReference type="NCBI Taxonomy" id="234834"/>
    <lineage>
        <taxon>Bacteria</taxon>
        <taxon>Bacillati</taxon>
        <taxon>Actinomycetota</taxon>
        <taxon>Actinomycetes</taxon>
        <taxon>Micrococcales</taxon>
        <taxon>Brevibacteriaceae</taxon>
        <taxon>Brevibacterium</taxon>
    </lineage>
</organism>
<reference evidence="4" key="1">
    <citation type="journal article" date="2019" name="Int. J. Syst. Evol. Microbiol.">
        <title>The Global Catalogue of Microorganisms (GCM) 10K type strain sequencing project: providing services to taxonomists for standard genome sequencing and annotation.</title>
        <authorList>
            <consortium name="The Broad Institute Genomics Platform"/>
            <consortium name="The Broad Institute Genome Sequencing Center for Infectious Disease"/>
            <person name="Wu L."/>
            <person name="Ma J."/>
        </authorList>
    </citation>
    <scope>NUCLEOTIDE SEQUENCE [LARGE SCALE GENOMIC DNA]</scope>
    <source>
        <strain evidence="4">JCM 13318</strain>
    </source>
</reference>
<sequence length="534" mass="58552">MIGDVGWSRFYHLGDEAMTELAIDALRARTDISITLIAGEPQHAAEMYGVDAVSRIGFKRDREPNVVRMEKILEHVESNGTQSALRANDPALKVIDTVRASDAVLIAGGGNLNSMFAHHIYERVTLGRIAKALGKPYALTSQTLGPLIYDEDRKLVYEFLADAEFVGSRESYTTTFAKQVGGKRAVVRRQVDDAFSLEAHDVNRDAVEDLTRERFILASFAEKASSPVLSDGAYHAHLVEITRRLADETGLNILLVPHGGGLPPATPTRDQLTNEQIAAEVGRETVTSTRMLTARELIALTESAEFVIGTRYHAGIFAGAAAVPFISLVPNLYSSIRMRGAAENVGMEQFVLPVESVDDIVATGIGVAQNRDTLVSALRDSATHRRAEHKEWWDFVVAHTVGDGSGEKPNVSSVPAPGFFHADEVDNPFDSAPAGNRARLSAIEEFGLLLAKRDRQLAMARKQAKDAAAALEISNARHERQDSMLAVKAARKIRGWQRKLKRQVRRGTKTVGKHFIESAQRRNEVAPAQLRRQG</sequence>
<dbReference type="Proteomes" id="UP001500177">
    <property type="component" value="Unassembled WGS sequence"/>
</dbReference>
<dbReference type="InterPro" id="IPR007345">
    <property type="entry name" value="Polysacch_pyruvyl_Trfase"/>
</dbReference>
<feature type="compositionally biased region" description="Basic and acidic residues" evidence="1">
    <location>
        <begin position="515"/>
        <end position="524"/>
    </location>
</feature>
<protein>
    <recommendedName>
        <fullName evidence="2">Polysaccharide pyruvyl transferase domain-containing protein</fullName>
    </recommendedName>
</protein>
<evidence type="ECO:0000256" key="1">
    <source>
        <dbReference type="SAM" id="MobiDB-lite"/>
    </source>
</evidence>
<feature type="domain" description="Polysaccharide pyruvyl transferase" evidence="2">
    <location>
        <begin position="13"/>
        <end position="328"/>
    </location>
</feature>
<dbReference type="PANTHER" id="PTHR36836">
    <property type="entry name" value="COLANIC ACID BIOSYNTHESIS PROTEIN WCAK"/>
    <property type="match status" value="1"/>
</dbReference>
<gene>
    <name evidence="3" type="ORF">GCM10009690_18400</name>
</gene>
<dbReference type="RefSeq" id="WP_173151728.1">
    <property type="nucleotide sequence ID" value="NZ_BAAALX010000009.1"/>
</dbReference>
<feature type="region of interest" description="Disordered" evidence="1">
    <location>
        <begin position="515"/>
        <end position="534"/>
    </location>
</feature>
<keyword evidence="4" id="KW-1185">Reference proteome</keyword>
<evidence type="ECO:0000259" key="2">
    <source>
        <dbReference type="Pfam" id="PF04230"/>
    </source>
</evidence>
<evidence type="ECO:0000313" key="4">
    <source>
        <dbReference type="Proteomes" id="UP001500177"/>
    </source>
</evidence>
<name>A0ABP4L399_9MICO</name>
<evidence type="ECO:0000313" key="3">
    <source>
        <dbReference type="EMBL" id="GAA1515682.1"/>
    </source>
</evidence>
<dbReference type="PANTHER" id="PTHR36836:SF1">
    <property type="entry name" value="COLANIC ACID BIOSYNTHESIS PROTEIN WCAK"/>
    <property type="match status" value="1"/>
</dbReference>
<dbReference type="Pfam" id="PF04230">
    <property type="entry name" value="PS_pyruv_trans"/>
    <property type="match status" value="1"/>
</dbReference>